<accession>A0A0S1SJJ2</accession>
<keyword evidence="6" id="KW-0067">ATP-binding</keyword>
<dbReference type="STRING" id="1735162.PeribacterB2_0668"/>
<accession>A0A0S1SWV6</accession>
<dbReference type="PRINTS" id="PR00959">
    <property type="entry name" value="MEVGALKINASE"/>
</dbReference>
<evidence type="ECO:0000256" key="7">
    <source>
        <dbReference type="ARBA" id="ARBA00022842"/>
    </source>
</evidence>
<organism evidence="11 12">
    <name type="scientific">Candidatus Peribacter riflensis</name>
    <dbReference type="NCBI Taxonomy" id="1735162"/>
    <lineage>
        <taxon>Bacteria</taxon>
        <taxon>Candidatus Peregrinibacteriota</taxon>
        <taxon>Candidatus Peribacteria</taxon>
        <taxon>Candidatus Peribacterales</taxon>
        <taxon>Candidatus Peribacteraceae</taxon>
        <taxon>Candidatus Peribacter</taxon>
    </lineage>
</organism>
<keyword evidence="1" id="KW-0963">Cytoplasm</keyword>
<evidence type="ECO:0000256" key="2">
    <source>
        <dbReference type="ARBA" id="ARBA00022516"/>
    </source>
</evidence>
<reference evidence="12" key="1">
    <citation type="submission" date="2015-10" db="EMBL/GenBank/DDBJ databases">
        <title>Analysis of five complete genome sequences for members of the class Peribacteria in the recently recognized Peregrinibacteria bacterial phylum.</title>
        <authorList>
            <person name="Anantharaman K."/>
            <person name="Brown C.T."/>
            <person name="Burstein D."/>
            <person name="Castelle C.J."/>
            <person name="Probst A.J."/>
            <person name="Thomas B.C."/>
            <person name="Williams K.H."/>
            <person name="Banfield J.F."/>
        </authorList>
    </citation>
    <scope>NUCLEOTIDE SEQUENCE [LARGE SCALE GENOMIC DNA]</scope>
</reference>
<gene>
    <name evidence="11" type="ORF">PeribacterD1_0668</name>
</gene>
<evidence type="ECO:0000256" key="1">
    <source>
        <dbReference type="ARBA" id="ARBA00022490"/>
    </source>
</evidence>
<evidence type="ECO:0000256" key="3">
    <source>
        <dbReference type="ARBA" id="ARBA00022679"/>
    </source>
</evidence>
<dbReference type="GO" id="GO:0004496">
    <property type="term" value="F:mevalonate kinase activity"/>
    <property type="evidence" value="ECO:0007669"/>
    <property type="project" value="InterPro"/>
</dbReference>
<dbReference type="PANTHER" id="PTHR43290:SF2">
    <property type="entry name" value="MEVALONATE KINASE"/>
    <property type="match status" value="1"/>
</dbReference>
<dbReference type="UniPathway" id="UPA00057">
    <property type="reaction ID" value="UER00098"/>
</dbReference>
<dbReference type="Pfam" id="PF00288">
    <property type="entry name" value="GHMP_kinases_N"/>
    <property type="match status" value="1"/>
</dbReference>
<dbReference type="InterPro" id="IPR036554">
    <property type="entry name" value="GHMP_kinase_C_sf"/>
</dbReference>
<dbReference type="InterPro" id="IPR020568">
    <property type="entry name" value="Ribosomal_Su5_D2-typ_SF"/>
</dbReference>
<evidence type="ECO:0000256" key="9">
    <source>
        <dbReference type="ARBA" id="ARBA00029438"/>
    </source>
</evidence>
<dbReference type="AlphaFoldDB" id="A0A0S1SJJ2"/>
<sequence length="303" mass="32739">MVKHTAVAHGKIILTGEYAVVFGHPGIAVPAPLAMQATFEENPKSAALALKWLGISGGKLWEEYARKIILHVEQNHTFFRGTLTIRNQLPLKKGMGSSTALVIALTRVLLGKQKRAEALAIEDVMNPGHSGIDFAVIWEEKPLYFRKGQEPQIITLPADLLRGALLVDTGTPHEATPELVAWVKERAEDPRVKQALINIGKCTERLRKGEDIRSVFRDHHRSQVALGVVPKPVQTLIAEIERLGGAAKVLGAGGRTPLRSFGASEGQAGGGGTVLALHKNPDLILPVIRKNARGVLPLSVLSL</sequence>
<dbReference type="SUPFAM" id="SSF55060">
    <property type="entry name" value="GHMP Kinase, C-terminal domain"/>
    <property type="match status" value="1"/>
</dbReference>
<keyword evidence="8" id="KW-0443">Lipid metabolism</keyword>
<evidence type="ECO:0000256" key="5">
    <source>
        <dbReference type="ARBA" id="ARBA00022777"/>
    </source>
</evidence>
<keyword evidence="2" id="KW-0444">Lipid biosynthesis</keyword>
<dbReference type="InterPro" id="IPR006204">
    <property type="entry name" value="GHMP_kinase_N_dom"/>
</dbReference>
<keyword evidence="4" id="KW-0547">Nucleotide-binding</keyword>
<comment type="pathway">
    <text evidence="9">Isoprenoid biosynthesis; isopentenyl diphosphate biosynthesis via mevalonate pathway; isopentenyl diphosphate from (R)-mevalonate: step 1/3.</text>
</comment>
<evidence type="ECO:0000256" key="6">
    <source>
        <dbReference type="ARBA" id="ARBA00022840"/>
    </source>
</evidence>
<dbReference type="SUPFAM" id="SSF54211">
    <property type="entry name" value="Ribosomal protein S5 domain 2-like"/>
    <property type="match status" value="1"/>
</dbReference>
<dbReference type="InterPro" id="IPR014721">
    <property type="entry name" value="Ribsml_uS5_D2-typ_fold_subgr"/>
</dbReference>
<evidence type="ECO:0000313" key="11">
    <source>
        <dbReference type="EMBL" id="ALM13342.1"/>
    </source>
</evidence>
<dbReference type="Proteomes" id="UP000069135">
    <property type="component" value="Chromosome"/>
</dbReference>
<accession>A0A0S1SKG6</accession>
<keyword evidence="3" id="KW-0808">Transferase</keyword>
<reference evidence="11 12" key="2">
    <citation type="journal article" date="2016" name="PeerJ">
        <title>Analysis of five complete genome sequences for members of the class Peribacteria in the recently recognized Peregrinibacteria bacterial phylum.</title>
        <authorList>
            <person name="Anantharaman K."/>
            <person name="Brown C.T."/>
            <person name="Burstein D."/>
            <person name="Castelle C.J."/>
            <person name="Probst A.J."/>
            <person name="Thomas B.C."/>
            <person name="Williams K.H."/>
            <person name="Banfield J.F."/>
        </authorList>
    </citation>
    <scope>NUCLEOTIDE SEQUENCE [LARGE SCALE GENOMIC DNA]</scope>
    <source>
        <strain evidence="11">RIFOXYD1_FULL_PER-ii_59_16</strain>
    </source>
</reference>
<evidence type="ECO:0000313" key="12">
    <source>
        <dbReference type="Proteomes" id="UP000069135"/>
    </source>
</evidence>
<accession>A0A0S1SRZ6</accession>
<name>A0A0S1SJJ2_9BACT</name>
<evidence type="ECO:0000256" key="4">
    <source>
        <dbReference type="ARBA" id="ARBA00022741"/>
    </source>
</evidence>
<evidence type="ECO:0000259" key="10">
    <source>
        <dbReference type="Pfam" id="PF00288"/>
    </source>
</evidence>
<dbReference type="Gene3D" id="3.30.230.10">
    <property type="match status" value="1"/>
</dbReference>
<protein>
    <recommendedName>
        <fullName evidence="10">GHMP kinase N-terminal domain-containing protein</fullName>
    </recommendedName>
</protein>
<keyword evidence="5" id="KW-0418">Kinase</keyword>
<dbReference type="GO" id="GO:0005829">
    <property type="term" value="C:cytosol"/>
    <property type="evidence" value="ECO:0007669"/>
    <property type="project" value="TreeGrafter"/>
</dbReference>
<dbReference type="GO" id="GO:0005524">
    <property type="term" value="F:ATP binding"/>
    <property type="evidence" value="ECO:0007669"/>
    <property type="project" value="UniProtKB-KW"/>
</dbReference>
<accession>A0A0S1SR87</accession>
<feature type="domain" description="GHMP kinase N-terminal" evidence="10">
    <location>
        <begin position="64"/>
        <end position="110"/>
    </location>
</feature>
<dbReference type="Gene3D" id="3.30.70.890">
    <property type="entry name" value="GHMP kinase, C-terminal domain"/>
    <property type="match status" value="1"/>
</dbReference>
<dbReference type="EMBL" id="CP013065">
    <property type="protein sequence ID" value="ALM13342.1"/>
    <property type="molecule type" value="Genomic_DNA"/>
</dbReference>
<proteinExistence type="predicted"/>
<evidence type="ECO:0000256" key="8">
    <source>
        <dbReference type="ARBA" id="ARBA00023098"/>
    </source>
</evidence>
<dbReference type="GO" id="GO:0019287">
    <property type="term" value="P:isopentenyl diphosphate biosynthetic process, mevalonate pathway"/>
    <property type="evidence" value="ECO:0007669"/>
    <property type="project" value="UniProtKB-UniPathway"/>
</dbReference>
<dbReference type="KEGG" id="prf:PeribacterA2_0668"/>
<dbReference type="InterPro" id="IPR006205">
    <property type="entry name" value="Mev_gal_kin"/>
</dbReference>
<keyword evidence="7" id="KW-0460">Magnesium</keyword>
<dbReference type="PANTHER" id="PTHR43290">
    <property type="entry name" value="MEVALONATE KINASE"/>
    <property type="match status" value="1"/>
</dbReference>